<accession>A0A0M3QW83</accession>
<dbReference type="Proteomes" id="UP000494163">
    <property type="component" value="Chromosome 3L"/>
</dbReference>
<feature type="domain" description="Myb/SANT-like DNA-binding" evidence="2">
    <location>
        <begin position="3"/>
        <end position="89"/>
    </location>
</feature>
<proteinExistence type="predicted"/>
<dbReference type="AlphaFoldDB" id="A0A0M3QW83"/>
<dbReference type="Pfam" id="PF13837">
    <property type="entry name" value="Myb_DNA-bind_4"/>
    <property type="match status" value="1"/>
</dbReference>
<organism evidence="3 4">
    <name type="scientific">Drosophila busckii</name>
    <name type="common">Fruit fly</name>
    <dbReference type="NCBI Taxonomy" id="30019"/>
    <lineage>
        <taxon>Eukaryota</taxon>
        <taxon>Metazoa</taxon>
        <taxon>Ecdysozoa</taxon>
        <taxon>Arthropoda</taxon>
        <taxon>Hexapoda</taxon>
        <taxon>Insecta</taxon>
        <taxon>Pterygota</taxon>
        <taxon>Neoptera</taxon>
        <taxon>Endopterygota</taxon>
        <taxon>Diptera</taxon>
        <taxon>Brachycera</taxon>
        <taxon>Muscomorpha</taxon>
        <taxon>Ephydroidea</taxon>
        <taxon>Drosophilidae</taxon>
        <taxon>Drosophila</taxon>
    </lineage>
</organism>
<evidence type="ECO:0000313" key="4">
    <source>
        <dbReference type="Proteomes" id="UP000494163"/>
    </source>
</evidence>
<dbReference type="EMBL" id="CP012525">
    <property type="protein sequence ID" value="ALC43693.1"/>
    <property type="molecule type" value="Genomic_DNA"/>
</dbReference>
<dbReference type="OrthoDB" id="6346437at2759"/>
<evidence type="ECO:0000256" key="1">
    <source>
        <dbReference type="SAM" id="Coils"/>
    </source>
</evidence>
<dbReference type="OMA" id="KRTEIWQ"/>
<sequence>MMSHKWSRQETKMLLEMIIAHNPTSLALKTRLWHKVVKEMQLMGATNINVRNVDRKFRNMMRTYRDNKRRIEHAGVPYSNWEFYPMMQFITKDWRFSAADESNDKTYVEATDESNEQTYVEATDESNDERYVEATDESKEKTEVEVEVEEFDDKLLLEADEEEEEEDDDDVVCIDDDIEIKSDIDLEPTQIMEHANTADDEARDVDIDAAYGNMEELEFQRVEQLTAIRALLEQSAVLQQERNELLHKRNQLMEQYLSAKRRRN</sequence>
<keyword evidence="4" id="KW-1185">Reference proteome</keyword>
<evidence type="ECO:0000313" key="3">
    <source>
        <dbReference type="EMBL" id="ALC43693.1"/>
    </source>
</evidence>
<dbReference type="Gene3D" id="1.10.10.60">
    <property type="entry name" value="Homeodomain-like"/>
    <property type="match status" value="1"/>
</dbReference>
<gene>
    <name evidence="3" type="ORF">Dbus_chr3Lg859</name>
</gene>
<keyword evidence="1" id="KW-0175">Coiled coil</keyword>
<protein>
    <submittedName>
        <fullName evidence="3">Maker679</fullName>
    </submittedName>
</protein>
<name>A0A0M3QW83_DROBS</name>
<dbReference type="InterPro" id="IPR044822">
    <property type="entry name" value="Myb_DNA-bind_4"/>
</dbReference>
<feature type="coiled-coil region" evidence="1">
    <location>
        <begin position="228"/>
        <end position="262"/>
    </location>
</feature>
<evidence type="ECO:0000259" key="2">
    <source>
        <dbReference type="Pfam" id="PF13837"/>
    </source>
</evidence>
<reference evidence="3 4" key="1">
    <citation type="submission" date="2015-08" db="EMBL/GenBank/DDBJ databases">
        <title>Ancestral chromatin configuration constrains chromatin evolution on differentiating sex chromosomes in Drosophila.</title>
        <authorList>
            <person name="Zhou Q."/>
            <person name="Bachtrog D."/>
        </authorList>
    </citation>
    <scope>NUCLEOTIDE SEQUENCE [LARGE SCALE GENOMIC DNA]</scope>
    <source>
        <tissue evidence="3">Whole larvae</tissue>
    </source>
</reference>